<evidence type="ECO:0000313" key="5">
    <source>
        <dbReference type="Proteomes" id="UP000007523"/>
    </source>
</evidence>
<dbReference type="HOGENOM" id="CLU_054389_0_0_9"/>
<feature type="transmembrane region" description="Helical" evidence="3">
    <location>
        <begin position="33"/>
        <end position="54"/>
    </location>
</feature>
<dbReference type="Gene3D" id="1.20.1250.20">
    <property type="entry name" value="MFS general substrate transporter like domains"/>
    <property type="match status" value="1"/>
</dbReference>
<dbReference type="KEGG" id="pmq:PM3016_6317"/>
<dbReference type="AlphaFoldDB" id="H6NDZ6"/>
<dbReference type="RefSeq" id="WP_014372117.1">
    <property type="nucleotide sequence ID" value="NC_016935.1"/>
</dbReference>
<name>H6NDZ6_9BACL</name>
<organism evidence="4 5">
    <name type="scientific">Paenibacillus mucilaginosus 3016</name>
    <dbReference type="NCBI Taxonomy" id="1116391"/>
    <lineage>
        <taxon>Bacteria</taxon>
        <taxon>Bacillati</taxon>
        <taxon>Bacillota</taxon>
        <taxon>Bacilli</taxon>
        <taxon>Bacillales</taxon>
        <taxon>Paenibacillaceae</taxon>
        <taxon>Paenibacillus</taxon>
    </lineage>
</organism>
<keyword evidence="3" id="KW-1133">Transmembrane helix</keyword>
<feature type="transmembrane region" description="Helical" evidence="3">
    <location>
        <begin position="183"/>
        <end position="205"/>
    </location>
</feature>
<sequence>MGSLGQWAKEQWSLRREAVPEERRLSKEAGVSLFIHFCFQFGASMSGVFLTLYLWRLTHSLAINGIYYAVTYAVAPFAFALGGWLIKRKDRMVTYRIGIAMTAAFYLGVVFAGEKVAEYYLVFAVLNGISSAFYWAGYLTLMYDVSTDSNRIRFLAINMVLFTLGGLIGPALAGFMITQSEGLQGYTLVFGTACFMFLIATIVSMKIPLKPSHHKAYYLKFTGLLMHRSRAWLHSLLAFGLMGLFQGMMLFLPNILLFQLVGREDLVGYLGVLYAGLSIGTNLFLSRFGSEEKAVKFIVISTAGFLFATCFLIWKMTLFTVIAFMILYSVCAPLQGNTITSTYFRIIGRLPLKGQLRVESVVMREVFLNGGRVVSIFSLLGLMEYAGDQVLPWVLAAASLLQIGLAGLISSREEGEGRQAHRLLARTGKDNAPGGTAGTRL</sequence>
<dbReference type="SUPFAM" id="SSF103473">
    <property type="entry name" value="MFS general substrate transporter"/>
    <property type="match status" value="1"/>
</dbReference>
<dbReference type="Pfam" id="PF07690">
    <property type="entry name" value="MFS_1"/>
    <property type="match status" value="1"/>
</dbReference>
<feature type="transmembrane region" description="Helical" evidence="3">
    <location>
        <begin position="119"/>
        <end position="143"/>
    </location>
</feature>
<dbReference type="PANTHER" id="PTHR23526">
    <property type="entry name" value="INTEGRAL MEMBRANE TRANSPORT PROTEIN-RELATED"/>
    <property type="match status" value="1"/>
</dbReference>
<feature type="transmembrane region" description="Helical" evidence="3">
    <location>
        <begin position="266"/>
        <end position="285"/>
    </location>
</feature>
<accession>H6NDZ6</accession>
<dbReference type="EMBL" id="CP003235">
    <property type="protein sequence ID" value="AFC32949.1"/>
    <property type="molecule type" value="Genomic_DNA"/>
</dbReference>
<evidence type="ECO:0000256" key="2">
    <source>
        <dbReference type="SAM" id="MobiDB-lite"/>
    </source>
</evidence>
<keyword evidence="3" id="KW-0472">Membrane</keyword>
<feature type="transmembrane region" description="Helical" evidence="3">
    <location>
        <begin position="93"/>
        <end position="113"/>
    </location>
</feature>
<comment type="subcellular location">
    <subcellularLocation>
        <location evidence="1">Cell membrane</location>
        <topology evidence="1">Multi-pass membrane protein</topology>
    </subcellularLocation>
</comment>
<keyword evidence="5" id="KW-1185">Reference proteome</keyword>
<evidence type="ECO:0008006" key="6">
    <source>
        <dbReference type="Google" id="ProtNLM"/>
    </source>
</evidence>
<feature type="transmembrane region" description="Helical" evidence="3">
    <location>
        <begin position="391"/>
        <end position="409"/>
    </location>
</feature>
<dbReference type="PANTHER" id="PTHR23526:SF2">
    <property type="entry name" value="MAJOR FACILITATOR SUPERFAMILY (MFS) PROFILE DOMAIN-CONTAINING PROTEIN"/>
    <property type="match status" value="1"/>
</dbReference>
<feature type="transmembrane region" description="Helical" evidence="3">
    <location>
        <begin position="66"/>
        <end position="86"/>
    </location>
</feature>
<evidence type="ECO:0000256" key="3">
    <source>
        <dbReference type="SAM" id="Phobius"/>
    </source>
</evidence>
<dbReference type="InterPro" id="IPR036259">
    <property type="entry name" value="MFS_trans_sf"/>
</dbReference>
<proteinExistence type="predicted"/>
<dbReference type="GO" id="GO:0022857">
    <property type="term" value="F:transmembrane transporter activity"/>
    <property type="evidence" value="ECO:0007669"/>
    <property type="project" value="InterPro"/>
</dbReference>
<dbReference type="InterPro" id="IPR011701">
    <property type="entry name" value="MFS"/>
</dbReference>
<feature type="transmembrane region" description="Helical" evidence="3">
    <location>
        <begin position="155"/>
        <end position="177"/>
    </location>
</feature>
<feature type="transmembrane region" description="Helical" evidence="3">
    <location>
        <begin position="236"/>
        <end position="260"/>
    </location>
</feature>
<dbReference type="Proteomes" id="UP000007523">
    <property type="component" value="Chromosome"/>
</dbReference>
<dbReference type="STRING" id="1116391.PM3016_6317"/>
<protein>
    <recommendedName>
        <fullName evidence="6">MFS transporter</fullName>
    </recommendedName>
</protein>
<keyword evidence="3" id="KW-0812">Transmembrane</keyword>
<evidence type="ECO:0000256" key="1">
    <source>
        <dbReference type="ARBA" id="ARBA00004651"/>
    </source>
</evidence>
<evidence type="ECO:0000313" key="4">
    <source>
        <dbReference type="EMBL" id="AFC32949.1"/>
    </source>
</evidence>
<dbReference type="InterPro" id="IPR052528">
    <property type="entry name" value="Sugar_transport-like"/>
</dbReference>
<dbReference type="GO" id="GO:0005886">
    <property type="term" value="C:plasma membrane"/>
    <property type="evidence" value="ECO:0007669"/>
    <property type="project" value="UniProtKB-SubCell"/>
</dbReference>
<gene>
    <name evidence="4" type="ORF">PM3016_6317</name>
</gene>
<reference evidence="4 5" key="1">
    <citation type="journal article" date="2012" name="J. Bacteriol.">
        <title>Complete Genome Sequence of Paenibacillus mucilaginosus 3016, a Bacterium Functional as Microbial Fertilizer.</title>
        <authorList>
            <person name="Ma M."/>
            <person name="Wang Z."/>
            <person name="Li L."/>
            <person name="Jiang X."/>
            <person name="Guan D."/>
            <person name="Cao F."/>
            <person name="Chen H."/>
            <person name="Wang X."/>
            <person name="Shen D."/>
            <person name="Du B."/>
            <person name="Li J."/>
        </authorList>
    </citation>
    <scope>NUCLEOTIDE SEQUENCE [LARGE SCALE GENOMIC DNA]</scope>
    <source>
        <strain evidence="4 5">3016</strain>
    </source>
</reference>
<feature type="region of interest" description="Disordered" evidence="2">
    <location>
        <begin position="420"/>
        <end position="441"/>
    </location>
</feature>